<proteinExistence type="predicted"/>
<organism evidence="1 2">
    <name type="scientific">Vibrio cidicii</name>
    <dbReference type="NCBI Taxonomy" id="1763883"/>
    <lineage>
        <taxon>Bacteria</taxon>
        <taxon>Pseudomonadati</taxon>
        <taxon>Pseudomonadota</taxon>
        <taxon>Gammaproteobacteria</taxon>
        <taxon>Vibrionales</taxon>
        <taxon>Vibrionaceae</taxon>
        <taxon>Vibrio</taxon>
    </lineage>
</organism>
<evidence type="ECO:0000313" key="1">
    <source>
        <dbReference type="EMBL" id="KYN81203.1"/>
    </source>
</evidence>
<protein>
    <submittedName>
        <fullName evidence="1">Uncharacterized protein</fullName>
    </submittedName>
</protein>
<sequence length="134" mass="15618">MAKRKMTSVAQLRRFETVGEAVEENYIRINMLKSVGGEQNIALATRIDDCIEGRNRCNSLACKLCNREYRLMRVDELVLKMRRSKTRKGWWVITIIDYSRAFSHAELDSFDVRKAKDRLSKLFSRCGFKCISSD</sequence>
<dbReference type="RefSeq" id="WP_061900822.1">
    <property type="nucleotide sequence ID" value="NZ_LOBP01000192.1"/>
</dbReference>
<evidence type="ECO:0000313" key="2">
    <source>
        <dbReference type="Proteomes" id="UP000075609"/>
    </source>
</evidence>
<comment type="caution">
    <text evidence="1">The sequence shown here is derived from an EMBL/GenBank/DDBJ whole genome shotgun (WGS) entry which is preliminary data.</text>
</comment>
<keyword evidence="2" id="KW-1185">Reference proteome</keyword>
<gene>
    <name evidence="1" type="ORF">ATY35_20015</name>
</gene>
<dbReference type="Proteomes" id="UP000075609">
    <property type="component" value="Unassembled WGS sequence"/>
</dbReference>
<reference evidence="1 2" key="1">
    <citation type="submission" date="2015-12" db="EMBL/GenBank/DDBJ databases">
        <authorList>
            <person name="Tarr C.L."/>
            <person name="Gladney L.M."/>
        </authorList>
    </citation>
    <scope>NUCLEOTIDE SEQUENCE [LARGE SCALE GENOMIC DNA]</scope>
    <source>
        <strain evidence="1 2">1048-83</strain>
    </source>
</reference>
<name>A0ABR5VX55_9VIBR</name>
<dbReference type="EMBL" id="LOBP01000192">
    <property type="protein sequence ID" value="KYN81203.1"/>
    <property type="molecule type" value="Genomic_DNA"/>
</dbReference>
<accession>A0ABR5VX55</accession>